<dbReference type="Pfam" id="PF13564">
    <property type="entry name" value="DoxX_2"/>
    <property type="match status" value="1"/>
</dbReference>
<feature type="transmembrane region" description="Helical" evidence="5">
    <location>
        <begin position="20"/>
        <end position="39"/>
    </location>
</feature>
<evidence type="ECO:0000313" key="6">
    <source>
        <dbReference type="EMBL" id="GAA0547101.1"/>
    </source>
</evidence>
<dbReference type="Proteomes" id="UP001501427">
    <property type="component" value="Unassembled WGS sequence"/>
</dbReference>
<keyword evidence="9" id="KW-1185">Reference proteome</keyword>
<dbReference type="RefSeq" id="WP_184879818.1">
    <property type="nucleotide sequence ID" value="NZ_BAAAHD010000002.1"/>
</dbReference>
<dbReference type="InterPro" id="IPR032808">
    <property type="entry name" value="DoxX"/>
</dbReference>
<protein>
    <submittedName>
        <fullName evidence="7">Putative membrane protein YphA (DoxX/SURF4 family)</fullName>
    </submittedName>
</protein>
<keyword evidence="3 5" id="KW-1133">Transmembrane helix</keyword>
<dbReference type="EMBL" id="BAAAHD010000002">
    <property type="protein sequence ID" value="GAA0547101.1"/>
    <property type="molecule type" value="Genomic_DNA"/>
</dbReference>
<reference evidence="6" key="3">
    <citation type="submission" date="2023-12" db="EMBL/GenBank/DDBJ databases">
        <authorList>
            <person name="Sun Q."/>
            <person name="Inoue M."/>
        </authorList>
    </citation>
    <scope>NUCLEOTIDE SEQUENCE</scope>
    <source>
        <strain evidence="6">JCM 10667</strain>
    </source>
</reference>
<dbReference type="EMBL" id="JACHMV010000001">
    <property type="protein sequence ID" value="MBB4772405.1"/>
    <property type="molecule type" value="Genomic_DNA"/>
</dbReference>
<organism evidence="7 8">
    <name type="scientific">Actinomadura livida</name>
    <dbReference type="NCBI Taxonomy" id="79909"/>
    <lineage>
        <taxon>Bacteria</taxon>
        <taxon>Bacillati</taxon>
        <taxon>Actinomycetota</taxon>
        <taxon>Actinomycetes</taxon>
        <taxon>Streptosporangiales</taxon>
        <taxon>Thermomonosporaceae</taxon>
        <taxon>Actinomadura</taxon>
    </lineage>
</organism>
<dbReference type="AlphaFoldDB" id="A0A7W7I8H8"/>
<evidence type="ECO:0000256" key="3">
    <source>
        <dbReference type="ARBA" id="ARBA00022989"/>
    </source>
</evidence>
<comment type="caution">
    <text evidence="7">The sequence shown here is derived from an EMBL/GenBank/DDBJ whole genome shotgun (WGS) entry which is preliminary data.</text>
</comment>
<evidence type="ECO:0000256" key="2">
    <source>
        <dbReference type="ARBA" id="ARBA00022692"/>
    </source>
</evidence>
<dbReference type="GO" id="GO:0016020">
    <property type="term" value="C:membrane"/>
    <property type="evidence" value="ECO:0007669"/>
    <property type="project" value="UniProtKB-SubCell"/>
</dbReference>
<feature type="transmembrane region" description="Helical" evidence="5">
    <location>
        <begin position="108"/>
        <end position="125"/>
    </location>
</feature>
<reference evidence="6 9" key="1">
    <citation type="journal article" date="2019" name="Int. J. Syst. Evol. Microbiol.">
        <title>The Global Catalogue of Microorganisms (GCM) 10K type strain sequencing project: providing services to taxonomists for standard genome sequencing and annotation.</title>
        <authorList>
            <consortium name="The Broad Institute Genomics Platform"/>
            <consortium name="The Broad Institute Genome Sequencing Center for Infectious Disease"/>
            <person name="Wu L."/>
            <person name="Ma J."/>
        </authorList>
    </citation>
    <scope>NUCLEOTIDE SEQUENCE [LARGE SCALE GENOMIC DNA]</scope>
    <source>
        <strain evidence="6 9">JCM 10667</strain>
    </source>
</reference>
<gene>
    <name evidence="7" type="ORF">F4557_000823</name>
    <name evidence="6" type="ORF">GCM10009546_06440</name>
</gene>
<comment type="subcellular location">
    <subcellularLocation>
        <location evidence="1">Membrane</location>
        <topology evidence="1">Multi-pass membrane protein</topology>
    </subcellularLocation>
</comment>
<evidence type="ECO:0000313" key="9">
    <source>
        <dbReference type="Proteomes" id="UP001501427"/>
    </source>
</evidence>
<evidence type="ECO:0000256" key="4">
    <source>
        <dbReference type="ARBA" id="ARBA00023136"/>
    </source>
</evidence>
<evidence type="ECO:0000313" key="8">
    <source>
        <dbReference type="Proteomes" id="UP000549343"/>
    </source>
</evidence>
<sequence>MADATSTSRRPETESRGRSIALWVLQVLLALQFLAAGSAKLFGDQAMVDMFADIGAGQWFRYLTGTLEVAGAVGLLIPVLSGLAALCLSILMTCATITTIAVLGDAPWMPLAVLAFCVVAAWGRWPKTVALLDRVRGKGD</sequence>
<keyword evidence="2 5" id="KW-0812">Transmembrane</keyword>
<dbReference type="Proteomes" id="UP000549343">
    <property type="component" value="Unassembled WGS sequence"/>
</dbReference>
<accession>A0A7W7I8H8</accession>
<evidence type="ECO:0000256" key="5">
    <source>
        <dbReference type="SAM" id="Phobius"/>
    </source>
</evidence>
<reference evidence="7 8" key="2">
    <citation type="submission" date="2020-08" db="EMBL/GenBank/DDBJ databases">
        <title>Sequencing the genomes of 1000 actinobacteria strains.</title>
        <authorList>
            <person name="Klenk H.-P."/>
        </authorList>
    </citation>
    <scope>NUCLEOTIDE SEQUENCE [LARGE SCALE GENOMIC DNA]</scope>
    <source>
        <strain evidence="7 8">DSM 44772</strain>
    </source>
</reference>
<evidence type="ECO:0000313" key="7">
    <source>
        <dbReference type="EMBL" id="MBB4772405.1"/>
    </source>
</evidence>
<name>A0A7W7I8H8_9ACTN</name>
<keyword evidence="4 5" id="KW-0472">Membrane</keyword>
<evidence type="ECO:0000256" key="1">
    <source>
        <dbReference type="ARBA" id="ARBA00004141"/>
    </source>
</evidence>
<proteinExistence type="predicted"/>